<dbReference type="SUPFAM" id="SSF48452">
    <property type="entry name" value="TPR-like"/>
    <property type="match status" value="1"/>
</dbReference>
<evidence type="ECO:0000256" key="1">
    <source>
        <dbReference type="ARBA" id="ARBA00004442"/>
    </source>
</evidence>
<organism evidence="9 12">
    <name type="scientific">Parabacteroides distasonis</name>
    <dbReference type="NCBI Taxonomy" id="823"/>
    <lineage>
        <taxon>Bacteria</taxon>
        <taxon>Pseudomonadati</taxon>
        <taxon>Bacteroidota</taxon>
        <taxon>Bacteroidia</taxon>
        <taxon>Bacteroidales</taxon>
        <taxon>Tannerellaceae</taxon>
        <taxon>Parabacteroides</taxon>
    </lineage>
</organism>
<evidence type="ECO:0000313" key="11">
    <source>
        <dbReference type="EMBL" id="MDB9005741.1"/>
    </source>
</evidence>
<sequence length="524" mass="58120">MKKILTVAIACACLTGFSSCNDFLEEKPQSSLTAPDYYQTEAQAQANVNYLYRTGASNKLTGAGSAYVGPFASITGQLTGYFTNSYEGQELTCKYSRELTRQQNTMTVSVTIDGIWDDCYKAINVANGAIKHIPEISMDQSLANRLVGEAKFFRAFNYFNLVKIFGGVPLTVEPYESMENMYLERASVEQVYAQIESDLRDAVNALPAATFYNNGNRITKYAAAMVLTSVYMQQGKYADAASAVKTVIDSPHALATNNDLALGSAYNKIRTTDGLDESIYSYEYNATISNGGWWPTYAFNSAATAIFGTYSIFERTYGPTNQFLNVYAANDLRIQPNQFFHWDYTNPDNGKTWTAPKDACGCWFWYDEDALLNSGRSTKDRDIYRYAEALLDAAESIAQSQGVTAEAAGYLAQVKARANMEGKTVAAITADLQKLGKQAFIEECWTERLREFPLEFKIWDDCLRTGKFPVISSTEKGKVTYVDLVGAKNASGATFKSSDLLWPISLNEMQRNPSLTQNEGYAVQ</sequence>
<evidence type="ECO:0000256" key="6">
    <source>
        <dbReference type="SAM" id="SignalP"/>
    </source>
</evidence>
<protein>
    <submittedName>
        <fullName evidence="9 10">SusD family</fullName>
    </submittedName>
</protein>
<dbReference type="RefSeq" id="WP_009017172.1">
    <property type="nucleotide sequence ID" value="NZ_CACRUW010000007.1"/>
</dbReference>
<reference evidence="10" key="2">
    <citation type="submission" date="2021-10" db="EMBL/GenBank/DDBJ databases">
        <title>Collection of gut derived symbiotic bacterial strains cultured from healthy donors.</title>
        <authorList>
            <person name="Lin H."/>
            <person name="Littmann E."/>
            <person name="Kohout C."/>
            <person name="Pamer E.G."/>
        </authorList>
    </citation>
    <scope>NUCLEOTIDE SEQUENCE</scope>
    <source>
        <strain evidence="10">DFI.2.94</strain>
    </source>
</reference>
<evidence type="ECO:0000256" key="2">
    <source>
        <dbReference type="ARBA" id="ARBA00006275"/>
    </source>
</evidence>
<evidence type="ECO:0000256" key="4">
    <source>
        <dbReference type="ARBA" id="ARBA00023136"/>
    </source>
</evidence>
<feature type="chain" id="PRO_5043136174" evidence="6">
    <location>
        <begin position="21"/>
        <end position="524"/>
    </location>
</feature>
<evidence type="ECO:0000313" key="9">
    <source>
        <dbReference type="EMBL" id="CUM72665.1"/>
    </source>
</evidence>
<dbReference type="GO" id="GO:0009279">
    <property type="term" value="C:cell outer membrane"/>
    <property type="evidence" value="ECO:0007669"/>
    <property type="project" value="UniProtKB-SubCell"/>
</dbReference>
<evidence type="ECO:0000256" key="5">
    <source>
        <dbReference type="ARBA" id="ARBA00023237"/>
    </source>
</evidence>
<evidence type="ECO:0000256" key="3">
    <source>
        <dbReference type="ARBA" id="ARBA00022729"/>
    </source>
</evidence>
<reference evidence="11" key="3">
    <citation type="submission" date="2023-01" db="EMBL/GenBank/DDBJ databases">
        <title>Human gut microbiome strain richness.</title>
        <authorList>
            <person name="Chen-Liaw A."/>
        </authorList>
    </citation>
    <scope>NUCLEOTIDE SEQUENCE</scope>
    <source>
        <strain evidence="11">RTP21484st1_E5_RTP21484_190118</strain>
    </source>
</reference>
<keyword evidence="4" id="KW-0472">Membrane</keyword>
<comment type="similarity">
    <text evidence="2">Belongs to the SusD family.</text>
</comment>
<evidence type="ECO:0000259" key="8">
    <source>
        <dbReference type="Pfam" id="PF14322"/>
    </source>
</evidence>
<dbReference type="Proteomes" id="UP001210126">
    <property type="component" value="Unassembled WGS sequence"/>
</dbReference>
<feature type="domain" description="RagB/SusD" evidence="7">
    <location>
        <begin position="371"/>
        <end position="521"/>
    </location>
</feature>
<accession>A0A173R4D0</accession>
<dbReference type="Gene3D" id="1.25.40.390">
    <property type="match status" value="1"/>
</dbReference>
<dbReference type="EMBL" id="JAJCNI010000053">
    <property type="protein sequence ID" value="MCB6520348.1"/>
    <property type="molecule type" value="Genomic_DNA"/>
</dbReference>
<name>A0A173R4D0_PARDI</name>
<proteinExistence type="inferred from homology"/>
<comment type="subcellular location">
    <subcellularLocation>
        <location evidence="1">Cell outer membrane</location>
    </subcellularLocation>
</comment>
<evidence type="ECO:0000313" key="10">
    <source>
        <dbReference type="EMBL" id="MCB6520348.1"/>
    </source>
</evidence>
<dbReference type="Proteomes" id="UP000095591">
    <property type="component" value="Unassembled WGS sequence"/>
</dbReference>
<feature type="domain" description="SusD-like N-terminal" evidence="8">
    <location>
        <begin position="22"/>
        <end position="231"/>
    </location>
</feature>
<keyword evidence="5" id="KW-0998">Cell outer membrane</keyword>
<dbReference type="Pfam" id="PF14322">
    <property type="entry name" value="SusD-like_3"/>
    <property type="match status" value="1"/>
</dbReference>
<evidence type="ECO:0000259" key="7">
    <source>
        <dbReference type="Pfam" id="PF07980"/>
    </source>
</evidence>
<gene>
    <name evidence="9" type="ORF">ERS852429_00233</name>
    <name evidence="10" type="ORF">LI194_21440</name>
    <name evidence="11" type="ORF">PN599_12080</name>
</gene>
<dbReference type="InterPro" id="IPR012944">
    <property type="entry name" value="SusD_RagB_dom"/>
</dbReference>
<evidence type="ECO:0000313" key="12">
    <source>
        <dbReference type="Proteomes" id="UP000095591"/>
    </source>
</evidence>
<keyword evidence="3 6" id="KW-0732">Signal</keyword>
<dbReference type="EMBL" id="JAQMPJ010000010">
    <property type="protein sequence ID" value="MDB9005741.1"/>
    <property type="molecule type" value="Genomic_DNA"/>
</dbReference>
<dbReference type="AlphaFoldDB" id="A0A173R4D0"/>
<dbReference type="PROSITE" id="PS51257">
    <property type="entry name" value="PROKAR_LIPOPROTEIN"/>
    <property type="match status" value="1"/>
</dbReference>
<feature type="signal peptide" evidence="6">
    <location>
        <begin position="1"/>
        <end position="20"/>
    </location>
</feature>
<dbReference type="InterPro" id="IPR033985">
    <property type="entry name" value="SusD-like_N"/>
</dbReference>
<dbReference type="Proteomes" id="UP001198806">
    <property type="component" value="Unassembled WGS sequence"/>
</dbReference>
<reference evidence="9 12" key="1">
    <citation type="submission" date="2015-09" db="EMBL/GenBank/DDBJ databases">
        <authorList>
            <consortium name="Pathogen Informatics"/>
        </authorList>
    </citation>
    <scope>NUCLEOTIDE SEQUENCE [LARGE SCALE GENOMIC DNA]</scope>
    <source>
        <strain evidence="9 12">2789STDY5608872</strain>
    </source>
</reference>
<dbReference type="InterPro" id="IPR011990">
    <property type="entry name" value="TPR-like_helical_dom_sf"/>
</dbReference>
<dbReference type="Pfam" id="PF07980">
    <property type="entry name" value="SusD_RagB"/>
    <property type="match status" value="1"/>
</dbReference>
<dbReference type="EMBL" id="CYXP01000001">
    <property type="protein sequence ID" value="CUM72665.1"/>
    <property type="molecule type" value="Genomic_DNA"/>
</dbReference>